<accession>A0ABW3KKH6</accession>
<dbReference type="RefSeq" id="WP_379559535.1">
    <property type="nucleotide sequence ID" value="NZ_JBHTJS010000061.1"/>
</dbReference>
<proteinExistence type="predicted"/>
<gene>
    <name evidence="1" type="ORF">ACFQ1C_15275</name>
</gene>
<protein>
    <submittedName>
        <fullName evidence="1">Uncharacterized protein</fullName>
    </submittedName>
</protein>
<comment type="caution">
    <text evidence="1">The sequence shown here is derived from an EMBL/GenBank/DDBJ whole genome shotgun (WGS) entry which is preliminary data.</text>
</comment>
<dbReference type="EMBL" id="JBHTJS010000061">
    <property type="protein sequence ID" value="MFD1009508.1"/>
    <property type="molecule type" value="Genomic_DNA"/>
</dbReference>
<sequence>MDFEEIAKAVLLKKAGKPIEARRCPDQYVGLIAKFPFNADFPERISVERRPSDIKCVVMILESPHIDEFTNSLGPAKGQTGKLIRAHFLQVNGLSEYINHGLILMNAVQNQCSLGSSTDCYRDEVFATTWHDGAKEDFVRRLNSTFQIGDVIVNCCTKGKMKNNELRQLVQQSIPSDKGEVLRRTHPSSWYSEQNRRSQWKLA</sequence>
<keyword evidence="2" id="KW-1185">Reference proteome</keyword>
<name>A0ABW3KKH6_9GAMM</name>
<dbReference type="Proteomes" id="UP001597048">
    <property type="component" value="Unassembled WGS sequence"/>
</dbReference>
<organism evidence="1 2">
    <name type="scientific">Oceanisphaera ostreae</name>
    <dbReference type="NCBI Taxonomy" id="914151"/>
    <lineage>
        <taxon>Bacteria</taxon>
        <taxon>Pseudomonadati</taxon>
        <taxon>Pseudomonadota</taxon>
        <taxon>Gammaproteobacteria</taxon>
        <taxon>Aeromonadales</taxon>
        <taxon>Aeromonadaceae</taxon>
        <taxon>Oceanisphaera</taxon>
    </lineage>
</organism>
<reference evidence="2" key="1">
    <citation type="journal article" date="2019" name="Int. J. Syst. Evol. Microbiol.">
        <title>The Global Catalogue of Microorganisms (GCM) 10K type strain sequencing project: providing services to taxonomists for standard genome sequencing and annotation.</title>
        <authorList>
            <consortium name="The Broad Institute Genomics Platform"/>
            <consortium name="The Broad Institute Genome Sequencing Center for Infectious Disease"/>
            <person name="Wu L."/>
            <person name="Ma J."/>
        </authorList>
    </citation>
    <scope>NUCLEOTIDE SEQUENCE [LARGE SCALE GENOMIC DNA]</scope>
    <source>
        <strain evidence="2">CCUG 60525</strain>
    </source>
</reference>
<evidence type="ECO:0000313" key="1">
    <source>
        <dbReference type="EMBL" id="MFD1009508.1"/>
    </source>
</evidence>
<evidence type="ECO:0000313" key="2">
    <source>
        <dbReference type="Proteomes" id="UP001597048"/>
    </source>
</evidence>